<dbReference type="Proteomes" id="UP001201463">
    <property type="component" value="Unassembled WGS sequence"/>
</dbReference>
<dbReference type="InterPro" id="IPR049756">
    <property type="entry name" value="PlcA-like_dom"/>
</dbReference>
<accession>A0ABS8XLY9</accession>
<proteinExistence type="predicted"/>
<evidence type="ECO:0000313" key="1">
    <source>
        <dbReference type="EMBL" id="MCE4540725.1"/>
    </source>
</evidence>
<comment type="caution">
    <text evidence="1">The sequence shown here is derived from an EMBL/GenBank/DDBJ whole genome shotgun (WGS) entry which is preliminary data.</text>
</comment>
<organism evidence="1 2">
    <name type="scientific">Pelomonas caseinilytica</name>
    <dbReference type="NCBI Taxonomy" id="2906763"/>
    <lineage>
        <taxon>Bacteria</taxon>
        <taxon>Pseudomonadati</taxon>
        <taxon>Pseudomonadota</taxon>
        <taxon>Betaproteobacteria</taxon>
        <taxon>Burkholderiales</taxon>
        <taxon>Sphaerotilaceae</taxon>
        <taxon>Roseateles</taxon>
    </lineage>
</organism>
<evidence type="ECO:0000313" key="2">
    <source>
        <dbReference type="Proteomes" id="UP001201463"/>
    </source>
</evidence>
<dbReference type="Gene3D" id="2.120.10.70">
    <property type="entry name" value="Fucose-specific lectin"/>
    <property type="match status" value="1"/>
</dbReference>
<reference evidence="1 2" key="1">
    <citation type="submission" date="2021-12" db="EMBL/GenBank/DDBJ databases">
        <title>Genome seq of p7.</title>
        <authorList>
            <person name="Seo T."/>
        </authorList>
    </citation>
    <scope>NUCLEOTIDE SEQUENCE [LARGE SCALE GENOMIC DNA]</scope>
    <source>
        <strain evidence="1 2">P7</strain>
    </source>
</reference>
<name>A0ABS8XLY9_9BURK</name>
<gene>
    <name evidence="1" type="ORF">LXT12_26185</name>
</gene>
<keyword evidence="2" id="KW-1185">Reference proteome</keyword>
<dbReference type="EMBL" id="JAJTWT010000022">
    <property type="protein sequence ID" value="MCE4540725.1"/>
    <property type="molecule type" value="Genomic_DNA"/>
</dbReference>
<sequence length="734" mass="80605">MRTALAGGRPAGTEFFNSAEHWSIVDGMHLRMADGSVHEAAHFLFDLSNGCKLSFGQIIALAGDFYAIWQAPISDQTDKVEAFRKTFATLDTADKGEVERILAIMEEEFQAIAQAIAAGEDPHAAYDQRHREWDAKYNAATGGSGSSYFYLRIGDWGRYMWIASYNWDHFGLHAHQVYKAGLAVAMDTAAQAGRKEGADRQATLLRAYQHLAFACHYLTDSFSAGHLRTPRRHLHDFSLSHTWANHFASDSCAEVMHGEDNFNGLWVRNAVGDEWIAYGDGRYFDDVNRANRNVMRAAVRCAIDDVYQSFIAGQPVATPASLPLMPGLPLSPTNSDNFAPLFYDPEGNAMAWVRLVVTDPKRYEWGPVRPLPPPSPSPWELLAFDLHKLDKPPHIGAPPRSGAASGPHVNDRGGVSSWLEQGRLWQRPGRPLTTNASPAIVEFEGQCWVCVRQGSSLLVGTHASTGWSDFVPLKISGDPVQTLAGASLVVHKGVLHCFYPDVEGRLQWLQWTGSQWRSHGSVQVNGHPVKSDAAPAALSVPRSDILVLVYKGLGSSYLFQSWYFEQKSEWVGNAWITITDQPAPAMTDAQPVAATGRDTVFVYYRGYATQTLFRLDVQYYAYTSSFDFAGNVPVTLPDGTPVTTSMAAAASTGADASTALLVVPRDGEGNLSEVFQLRIGSTEQFQYLESDLQVSDGRRLRSAFTPALACVGGTFWLLTVKADTKEVVLSFGQP</sequence>
<protein>
    <submittedName>
        <fullName evidence="1">Uncharacterized protein</fullName>
    </submittedName>
</protein>
<dbReference type="RefSeq" id="WP_233395405.1">
    <property type="nucleotide sequence ID" value="NZ_JAJTWT010000022.1"/>
</dbReference>
<dbReference type="SUPFAM" id="SSF89372">
    <property type="entry name" value="Fucose-specific lectin"/>
    <property type="match status" value="1"/>
</dbReference>
<dbReference type="CDD" id="cd22893">
    <property type="entry name" value="PlcA-like"/>
    <property type="match status" value="1"/>
</dbReference>